<evidence type="ECO:0000259" key="3">
    <source>
        <dbReference type="PROSITE" id="PS50893"/>
    </source>
</evidence>
<dbReference type="PANTHER" id="PTHR43850:SF2">
    <property type="entry name" value="ABC TRANSPORTER ATP-BINDING PROTEIN MA_4021-RELATED"/>
    <property type="match status" value="1"/>
</dbReference>
<dbReference type="Pfam" id="PF00005">
    <property type="entry name" value="ABC_tran"/>
    <property type="match status" value="1"/>
</dbReference>
<dbReference type="SUPFAM" id="SSF52540">
    <property type="entry name" value="P-loop containing nucleoside triphosphate hydrolases"/>
    <property type="match status" value="1"/>
</dbReference>
<protein>
    <submittedName>
        <fullName evidence="4">ATP-binding cassette domain-containing protein</fullName>
    </submittedName>
</protein>
<dbReference type="EMBL" id="WFIY01000004">
    <property type="protein sequence ID" value="MUM65624.1"/>
    <property type="molecule type" value="Genomic_DNA"/>
</dbReference>
<dbReference type="Proteomes" id="UP000440125">
    <property type="component" value="Unassembled WGS sequence"/>
</dbReference>
<organism evidence="4 5">
    <name type="scientific">Acidianus infernus</name>
    <dbReference type="NCBI Taxonomy" id="12915"/>
    <lineage>
        <taxon>Archaea</taxon>
        <taxon>Thermoproteota</taxon>
        <taxon>Thermoprotei</taxon>
        <taxon>Sulfolobales</taxon>
        <taxon>Sulfolobaceae</taxon>
        <taxon>Acidianus</taxon>
    </lineage>
</organism>
<comment type="caution">
    <text evidence="4">The sequence shown here is derived from an EMBL/GenBank/DDBJ whole genome shotgun (WGS) entry which is preliminary data.</text>
</comment>
<keyword evidence="1" id="KW-0547">Nucleotide-binding</keyword>
<name>A0A6A9QHC3_ACIIN</name>
<dbReference type="AlphaFoldDB" id="A0A6A9QHC3"/>
<evidence type="ECO:0000313" key="5">
    <source>
        <dbReference type="Proteomes" id="UP000440125"/>
    </source>
</evidence>
<gene>
    <name evidence="4" type="ORF">D1867_10295</name>
</gene>
<dbReference type="InterPro" id="IPR003593">
    <property type="entry name" value="AAA+_ATPase"/>
</dbReference>
<dbReference type="PANTHER" id="PTHR43850">
    <property type="entry name" value="ABC TRANSPORTER ATP-BINDING PROTEIN MA_4021-RELATED"/>
    <property type="match status" value="1"/>
</dbReference>
<proteinExistence type="predicted"/>
<evidence type="ECO:0000256" key="1">
    <source>
        <dbReference type="ARBA" id="ARBA00022741"/>
    </source>
</evidence>
<sequence>MLVKGIKVKLEDKEILHGISFSTEGGINVILGPNGSGKTTLLRTLIGMIKPTEGEIQINKRISYVPSEFFPAQMRVKDVLLSGEKRRKIDDYIENAKILGVEDFLDREFYSLSSGEKRLVLICKALTEGDLVIMDEPLSNLDLANKTRIMNIMKEVSKTKEFLITSHELDVINISNKVIIIKNGEVVYQGKPSDVTEEVLSEVYGVRIKKYEIDGNIIFVVKSSF</sequence>
<feature type="domain" description="ABC transporter" evidence="3">
    <location>
        <begin position="1"/>
        <end position="208"/>
    </location>
</feature>
<dbReference type="InterPro" id="IPR003439">
    <property type="entry name" value="ABC_transporter-like_ATP-bd"/>
</dbReference>
<dbReference type="PROSITE" id="PS00211">
    <property type="entry name" value="ABC_TRANSPORTER_1"/>
    <property type="match status" value="1"/>
</dbReference>
<dbReference type="GO" id="GO:0016887">
    <property type="term" value="F:ATP hydrolysis activity"/>
    <property type="evidence" value="ECO:0007669"/>
    <property type="project" value="InterPro"/>
</dbReference>
<reference evidence="4 5" key="1">
    <citation type="submission" date="2019-10" db="EMBL/GenBank/DDBJ databases">
        <title>Genome Sequences from Six Type Strain Members of the Archaeal Family Sulfolobaceae: Acidianus ambivalens, Acidianus infernus, Metallosphaera prunae, Stygiolobus azoricus, Sulfolobus metallicus, and Sulfurisphaera ohwakuensis.</title>
        <authorList>
            <person name="Counts J.A."/>
            <person name="Kelly R.M."/>
        </authorList>
    </citation>
    <scope>NUCLEOTIDE SEQUENCE [LARGE SCALE GENOMIC DNA]</scope>
    <source>
        <strain evidence="4 5">DSM 3191</strain>
    </source>
</reference>
<keyword evidence="5" id="KW-1185">Reference proteome</keyword>
<dbReference type="GO" id="GO:0005524">
    <property type="term" value="F:ATP binding"/>
    <property type="evidence" value="ECO:0007669"/>
    <property type="project" value="UniProtKB-KW"/>
</dbReference>
<dbReference type="RefSeq" id="WP_338078039.1">
    <property type="nucleotide sequence ID" value="NZ_WFIY01000004.1"/>
</dbReference>
<dbReference type="InterPro" id="IPR027417">
    <property type="entry name" value="P-loop_NTPase"/>
</dbReference>
<dbReference type="InterPro" id="IPR017871">
    <property type="entry name" value="ABC_transporter-like_CS"/>
</dbReference>
<accession>A0A6A9QHC3</accession>
<evidence type="ECO:0000313" key="4">
    <source>
        <dbReference type="EMBL" id="MUM65624.1"/>
    </source>
</evidence>
<dbReference type="Gene3D" id="3.40.50.300">
    <property type="entry name" value="P-loop containing nucleotide triphosphate hydrolases"/>
    <property type="match status" value="1"/>
</dbReference>
<dbReference type="PROSITE" id="PS50893">
    <property type="entry name" value="ABC_TRANSPORTER_2"/>
    <property type="match status" value="1"/>
</dbReference>
<dbReference type="SMART" id="SM00382">
    <property type="entry name" value="AAA"/>
    <property type="match status" value="1"/>
</dbReference>
<keyword evidence="2 4" id="KW-0067">ATP-binding</keyword>
<evidence type="ECO:0000256" key="2">
    <source>
        <dbReference type="ARBA" id="ARBA00022840"/>
    </source>
</evidence>